<dbReference type="InterPro" id="IPR011066">
    <property type="entry name" value="MscS_channel_C_sf"/>
</dbReference>
<dbReference type="Proteomes" id="UP000635384">
    <property type="component" value="Unassembled WGS sequence"/>
</dbReference>
<evidence type="ECO:0000256" key="6">
    <source>
        <dbReference type="SAM" id="Phobius"/>
    </source>
</evidence>
<feature type="transmembrane region" description="Helical" evidence="6">
    <location>
        <begin position="338"/>
        <end position="355"/>
    </location>
</feature>
<proteinExistence type="predicted"/>
<keyword evidence="2" id="KW-1003">Cell membrane</keyword>
<feature type="transmembrane region" description="Helical" evidence="6">
    <location>
        <begin position="205"/>
        <end position="231"/>
    </location>
</feature>
<dbReference type="PANTHER" id="PTHR30566">
    <property type="entry name" value="YNAI-RELATED MECHANOSENSITIVE ION CHANNEL"/>
    <property type="match status" value="1"/>
</dbReference>
<keyword evidence="4 6" id="KW-1133">Transmembrane helix</keyword>
<feature type="transmembrane region" description="Helical" evidence="6">
    <location>
        <begin position="287"/>
        <end position="306"/>
    </location>
</feature>
<evidence type="ECO:0000256" key="2">
    <source>
        <dbReference type="ARBA" id="ARBA00022475"/>
    </source>
</evidence>
<reference evidence="9 10" key="1">
    <citation type="submission" date="2020-09" db="EMBL/GenBank/DDBJ databases">
        <authorList>
            <person name="Yoon J.-W."/>
        </authorList>
    </citation>
    <scope>NUCLEOTIDE SEQUENCE [LARGE SCALE GENOMIC DNA]</scope>
    <source>
        <strain evidence="9 10">KMU-140</strain>
    </source>
</reference>
<accession>A0ABR8KLJ6</accession>
<comment type="caution">
    <text evidence="9">The sequence shown here is derived from an EMBL/GenBank/DDBJ whole genome shotgun (WGS) entry which is preliminary data.</text>
</comment>
<dbReference type="Pfam" id="PF00924">
    <property type="entry name" value="MS_channel_2nd"/>
    <property type="match status" value="1"/>
</dbReference>
<keyword evidence="5 6" id="KW-0472">Membrane</keyword>
<sequence>MHRTLLSLLALFLAVPLAAQTSQESPAGPEPHVYEVDRINQGLAPLGEPLDLETPQSLLESFLDAGFAQEWDRAAAALDLSEVPVGRQAAEGPELARKAIEIVHRSVVIDWRQIPDRPDAVDVSSTAEAPLSGEPRRNIALWYLRAEDRDYSFRIARVKADGSDPVWLISRQTVENIPALYERYGPTPFEEMLPAPLRAQAFWTLAWWEVVALPLVLLFAVGIANLTYAGIRALRRSRDEEGLVYGVLRAVHLPATLAVFAGTFALVRLGVFNFSGAVSTFLDPLQITLFVAAIVAIVLTVIDTIAQFASESRTEELEDPDNEESRDYFTKLSAARRLVTVFVVMVAAGVVLLQTDIANTLGFSLLASAGVLGLIIVFAARQALGDLMASIQIAFAKTARIGDAVHWGGQWCYVERIGFTHLRLRTWDERRLMAPVSAFVNESFENWTKTDPSLMTHVELMLDHRADVDRLREEFQRFVENDDGVMDAEEAKVQVVDHGSSAMTVRFLARARDPKAGWRLQCRVREHILAAIAEMETSGESPPVFLPREREVQVAEQTG</sequence>
<feature type="chain" id="PRO_5046265127" evidence="7">
    <location>
        <begin position="20"/>
        <end position="559"/>
    </location>
</feature>
<dbReference type="InterPro" id="IPR002048">
    <property type="entry name" value="EF_hand_dom"/>
</dbReference>
<evidence type="ECO:0000313" key="10">
    <source>
        <dbReference type="Proteomes" id="UP000635384"/>
    </source>
</evidence>
<feature type="transmembrane region" description="Helical" evidence="6">
    <location>
        <begin position="243"/>
        <end position="267"/>
    </location>
</feature>
<dbReference type="SUPFAM" id="SSF82689">
    <property type="entry name" value="Mechanosensitive channel protein MscS (YggB), C-terminal domain"/>
    <property type="match status" value="1"/>
</dbReference>
<evidence type="ECO:0000313" key="9">
    <source>
        <dbReference type="EMBL" id="MBD2841298.1"/>
    </source>
</evidence>
<comment type="subcellular location">
    <subcellularLocation>
        <location evidence="1">Cell membrane</location>
        <topology evidence="1">Multi-pass membrane protein</topology>
    </subcellularLocation>
</comment>
<feature type="signal peptide" evidence="7">
    <location>
        <begin position="1"/>
        <end position="19"/>
    </location>
</feature>
<evidence type="ECO:0000259" key="8">
    <source>
        <dbReference type="PROSITE" id="PS50222"/>
    </source>
</evidence>
<feature type="domain" description="EF-hand" evidence="8">
    <location>
        <begin position="466"/>
        <end position="501"/>
    </location>
</feature>
<dbReference type="SUPFAM" id="SSF50182">
    <property type="entry name" value="Sm-like ribonucleoproteins"/>
    <property type="match status" value="1"/>
</dbReference>
<evidence type="ECO:0000256" key="7">
    <source>
        <dbReference type="SAM" id="SignalP"/>
    </source>
</evidence>
<organism evidence="9 10">
    <name type="scientific">Erythrobacter rubeus</name>
    <dbReference type="NCBI Taxonomy" id="2760803"/>
    <lineage>
        <taxon>Bacteria</taxon>
        <taxon>Pseudomonadati</taxon>
        <taxon>Pseudomonadota</taxon>
        <taxon>Alphaproteobacteria</taxon>
        <taxon>Sphingomonadales</taxon>
        <taxon>Erythrobacteraceae</taxon>
        <taxon>Erythrobacter/Porphyrobacter group</taxon>
        <taxon>Erythrobacter</taxon>
    </lineage>
</organism>
<evidence type="ECO:0000256" key="1">
    <source>
        <dbReference type="ARBA" id="ARBA00004651"/>
    </source>
</evidence>
<dbReference type="InterPro" id="IPR023408">
    <property type="entry name" value="MscS_beta-dom_sf"/>
</dbReference>
<dbReference type="PANTHER" id="PTHR30566:SF25">
    <property type="entry name" value="INNER MEMBRANE PROTEIN"/>
    <property type="match status" value="1"/>
</dbReference>
<evidence type="ECO:0000256" key="3">
    <source>
        <dbReference type="ARBA" id="ARBA00022692"/>
    </source>
</evidence>
<feature type="transmembrane region" description="Helical" evidence="6">
    <location>
        <begin position="361"/>
        <end position="380"/>
    </location>
</feature>
<dbReference type="EMBL" id="JACXLC010000001">
    <property type="protein sequence ID" value="MBD2841298.1"/>
    <property type="molecule type" value="Genomic_DNA"/>
</dbReference>
<evidence type="ECO:0000256" key="5">
    <source>
        <dbReference type="ARBA" id="ARBA00023136"/>
    </source>
</evidence>
<dbReference type="Gene3D" id="1.10.287.1260">
    <property type="match status" value="1"/>
</dbReference>
<dbReference type="InterPro" id="IPR010920">
    <property type="entry name" value="LSM_dom_sf"/>
</dbReference>
<dbReference type="Gene3D" id="3.30.70.100">
    <property type="match status" value="1"/>
</dbReference>
<gene>
    <name evidence="9" type="ORF">IB285_03395</name>
</gene>
<dbReference type="PROSITE" id="PS50222">
    <property type="entry name" value="EF_HAND_2"/>
    <property type="match status" value="1"/>
</dbReference>
<protein>
    <submittedName>
        <fullName evidence="9">Mechanosensitive ion channel</fullName>
    </submittedName>
</protein>
<name>A0ABR8KLJ6_9SPHN</name>
<keyword evidence="3 6" id="KW-0812">Transmembrane</keyword>
<dbReference type="InterPro" id="IPR006685">
    <property type="entry name" value="MscS_channel_2nd"/>
</dbReference>
<keyword evidence="10" id="KW-1185">Reference proteome</keyword>
<dbReference type="Gene3D" id="2.30.30.60">
    <property type="match status" value="1"/>
</dbReference>
<evidence type="ECO:0000256" key="4">
    <source>
        <dbReference type="ARBA" id="ARBA00022989"/>
    </source>
</evidence>
<keyword evidence="7" id="KW-0732">Signal</keyword>